<organism evidence="11 12">
    <name type="scientific">Ostreobium quekettii</name>
    <dbReference type="NCBI Taxonomy" id="121088"/>
    <lineage>
        <taxon>Eukaryota</taxon>
        <taxon>Viridiplantae</taxon>
        <taxon>Chlorophyta</taxon>
        <taxon>core chlorophytes</taxon>
        <taxon>Ulvophyceae</taxon>
        <taxon>TCBD clade</taxon>
        <taxon>Bryopsidales</taxon>
        <taxon>Ostreobineae</taxon>
        <taxon>Ostreobiaceae</taxon>
        <taxon>Ostreobium</taxon>
    </lineage>
</organism>
<dbReference type="Gene3D" id="1.20.890.10">
    <property type="entry name" value="cAMP-dependent protein kinase regulatory subunit, dimerization-anchoring domain"/>
    <property type="match status" value="1"/>
</dbReference>
<comment type="caution">
    <text evidence="11">The sequence shown here is derived from an EMBL/GenBank/DDBJ whole genome shotgun (WGS) entry which is preliminary data.</text>
</comment>
<comment type="subcellular location">
    <subcellularLocation>
        <location evidence="1">Nucleus</location>
    </subcellularLocation>
</comment>
<sequence length="564" mass="58703">MSQGNASTGVTVFVLGGPGSGKGTQCAKAVAKYGGWAHLSTGDLLREEVASGSETGAACDALMQEGKMVPDDITIGLLKAAMQKSSASKFLLDGFPRELSQVGHFEQQVGHGCDCVAFFDASEEVLQERLLKRGETSGRADDNVETIQKRFAAFRTCTQPVIDEFRSTGKLHTISAEPPPDDVFAEFCKVIDELEQKSTECENPPEETLVSPTTTFADGSVDADAKGDEVQSTSPDGNQEAEAVSAREQADVDPKTEAEADGETAEVDADDMAASKPRSEIGGEAGDILAEPDAQAAANGVAANVGEEAEAGVTGELVTVNGKTKATASPATDVQADDSGAAVDGNVVQEATASLKPVTEADVGDNCVEAGAGPTNGSEEDADAAGAEAGVPAKPESDPELDPETGDNGKTADIKGASEVDAHTDSHAKGDGEADCPGDAVVDVNGGIDGPVHMDTTENEGCEDVAFRHDDSEQVATEGGETVAHKGATTLEAEETTKTPAQSQPVLHQGSDVRKLPTEQYMDCTVVPVLREALRELNTKRPNDPLQFLANYLMQHKTLNERTI</sequence>
<dbReference type="PROSITE" id="PS00113">
    <property type="entry name" value="ADENYLATE_KINASE"/>
    <property type="match status" value="1"/>
</dbReference>
<dbReference type="GO" id="GO:0004017">
    <property type="term" value="F:AMP kinase activity"/>
    <property type="evidence" value="ECO:0007669"/>
    <property type="project" value="UniProtKB-EC"/>
</dbReference>
<keyword evidence="5 9" id="KW-0808">Transferase</keyword>
<evidence type="ECO:0000313" key="11">
    <source>
        <dbReference type="EMBL" id="CAD7703460.1"/>
    </source>
</evidence>
<evidence type="ECO:0000256" key="3">
    <source>
        <dbReference type="ARBA" id="ARBA00010849"/>
    </source>
</evidence>
<evidence type="ECO:0000256" key="4">
    <source>
        <dbReference type="ARBA" id="ARBA00012955"/>
    </source>
</evidence>
<feature type="region of interest" description="Disordered" evidence="10">
    <location>
        <begin position="357"/>
        <end position="457"/>
    </location>
</feature>
<dbReference type="PRINTS" id="PR00094">
    <property type="entry name" value="ADENYLTKNASE"/>
</dbReference>
<gene>
    <name evidence="11" type="ORF">OSTQU699_LOCUS8817</name>
</gene>
<dbReference type="InterPro" id="IPR033690">
    <property type="entry name" value="Adenylat_kinase_CS"/>
</dbReference>
<feature type="compositionally biased region" description="Basic and acidic residues" evidence="10">
    <location>
        <begin position="410"/>
        <end position="432"/>
    </location>
</feature>
<evidence type="ECO:0000313" key="12">
    <source>
        <dbReference type="Proteomes" id="UP000708148"/>
    </source>
</evidence>
<dbReference type="InterPro" id="IPR000850">
    <property type="entry name" value="Adenylat/UMP-CMP_kin"/>
</dbReference>
<dbReference type="CDD" id="cd22965">
    <property type="entry name" value="DD_DPY30_SDC1"/>
    <property type="match status" value="1"/>
</dbReference>
<dbReference type="PANTHER" id="PTHR23359">
    <property type="entry name" value="NUCLEOTIDE KINASE"/>
    <property type="match status" value="1"/>
</dbReference>
<keyword evidence="8" id="KW-0539">Nucleus</keyword>
<dbReference type="EMBL" id="CAJHUC010002240">
    <property type="protein sequence ID" value="CAD7703460.1"/>
    <property type="molecule type" value="Genomic_DNA"/>
</dbReference>
<evidence type="ECO:0000256" key="9">
    <source>
        <dbReference type="RuleBase" id="RU003330"/>
    </source>
</evidence>
<dbReference type="Pfam" id="PF05186">
    <property type="entry name" value="Dpy-30"/>
    <property type="match status" value="1"/>
</dbReference>
<dbReference type="InterPro" id="IPR007858">
    <property type="entry name" value="Dpy-30_motif"/>
</dbReference>
<evidence type="ECO:0000256" key="8">
    <source>
        <dbReference type="ARBA" id="ARBA00023242"/>
    </source>
</evidence>
<dbReference type="EC" id="2.7.4.3" evidence="4"/>
<dbReference type="CDD" id="cd01428">
    <property type="entry name" value="ADK"/>
    <property type="match status" value="1"/>
</dbReference>
<dbReference type="GO" id="GO:0005634">
    <property type="term" value="C:nucleus"/>
    <property type="evidence" value="ECO:0007669"/>
    <property type="project" value="UniProtKB-SubCell"/>
</dbReference>
<feature type="compositionally biased region" description="Basic and acidic residues" evidence="10">
    <location>
        <begin position="248"/>
        <end position="258"/>
    </location>
</feature>
<accession>A0A8S1JBH0</accession>
<keyword evidence="12" id="KW-1185">Reference proteome</keyword>
<evidence type="ECO:0000256" key="1">
    <source>
        <dbReference type="ARBA" id="ARBA00004123"/>
    </source>
</evidence>
<dbReference type="InterPro" id="IPR027417">
    <property type="entry name" value="P-loop_NTPase"/>
</dbReference>
<dbReference type="Proteomes" id="UP000708148">
    <property type="component" value="Unassembled WGS sequence"/>
</dbReference>
<evidence type="ECO:0000256" key="2">
    <source>
        <dbReference type="ARBA" id="ARBA00007220"/>
    </source>
</evidence>
<evidence type="ECO:0000256" key="6">
    <source>
        <dbReference type="ARBA" id="ARBA00022741"/>
    </source>
</evidence>
<proteinExistence type="inferred from homology"/>
<evidence type="ECO:0000256" key="5">
    <source>
        <dbReference type="ARBA" id="ARBA00022679"/>
    </source>
</evidence>
<dbReference type="GO" id="GO:0005524">
    <property type="term" value="F:ATP binding"/>
    <property type="evidence" value="ECO:0007669"/>
    <property type="project" value="InterPro"/>
</dbReference>
<dbReference type="HAMAP" id="MF_00235">
    <property type="entry name" value="Adenylate_kinase_Adk"/>
    <property type="match status" value="1"/>
</dbReference>
<reference evidence="11" key="1">
    <citation type="submission" date="2020-12" db="EMBL/GenBank/DDBJ databases">
        <authorList>
            <person name="Iha C."/>
        </authorList>
    </citation>
    <scope>NUCLEOTIDE SEQUENCE</scope>
</reference>
<dbReference type="OrthoDB" id="442176at2759"/>
<dbReference type="Pfam" id="PF00406">
    <property type="entry name" value="ADK"/>
    <property type="match status" value="1"/>
</dbReference>
<dbReference type="SUPFAM" id="SSF52540">
    <property type="entry name" value="P-loop containing nucleoside triphosphate hydrolases"/>
    <property type="match status" value="1"/>
</dbReference>
<dbReference type="Gene3D" id="3.40.50.300">
    <property type="entry name" value="P-loop containing nucleotide triphosphate hydrolases"/>
    <property type="match status" value="1"/>
</dbReference>
<dbReference type="InterPro" id="IPR049629">
    <property type="entry name" value="DPY30_SDC1_DD"/>
</dbReference>
<comment type="similarity">
    <text evidence="2 9">Belongs to the adenylate kinase family.</text>
</comment>
<name>A0A8S1JBH0_9CHLO</name>
<keyword evidence="7 9" id="KW-0418">Kinase</keyword>
<keyword evidence="6" id="KW-0547">Nucleotide-binding</keyword>
<protein>
    <recommendedName>
        <fullName evidence="4">adenylate kinase</fullName>
        <ecNumber evidence="4">2.7.4.3</ecNumber>
    </recommendedName>
</protein>
<evidence type="ECO:0000256" key="7">
    <source>
        <dbReference type="ARBA" id="ARBA00022777"/>
    </source>
</evidence>
<evidence type="ECO:0000256" key="10">
    <source>
        <dbReference type="SAM" id="MobiDB-lite"/>
    </source>
</evidence>
<feature type="compositionally biased region" description="Acidic residues" evidence="10">
    <location>
        <begin position="259"/>
        <end position="271"/>
    </location>
</feature>
<feature type="region of interest" description="Disordered" evidence="10">
    <location>
        <begin position="196"/>
        <end position="291"/>
    </location>
</feature>
<dbReference type="AlphaFoldDB" id="A0A8S1JBH0"/>
<comment type="similarity">
    <text evidence="3">Belongs to the dpy-30 family.</text>
</comment>